<dbReference type="Pfam" id="PF01171">
    <property type="entry name" value="ATP_bind_3"/>
    <property type="match status" value="1"/>
</dbReference>
<dbReference type="InterPro" id="IPR014729">
    <property type="entry name" value="Rossmann-like_a/b/a_fold"/>
</dbReference>
<dbReference type="InterPro" id="IPR035107">
    <property type="entry name" value="tRNA_thiolation_TtcA_Ctu1"/>
</dbReference>
<dbReference type="GO" id="GO:0005524">
    <property type="term" value="F:ATP binding"/>
    <property type="evidence" value="ECO:0007669"/>
    <property type="project" value="UniProtKB-UniRule"/>
</dbReference>
<dbReference type="GO" id="GO:0034227">
    <property type="term" value="P:tRNA thio-modification"/>
    <property type="evidence" value="ECO:0007669"/>
    <property type="project" value="UniProtKB-UniRule"/>
</dbReference>
<feature type="binding site" evidence="13">
    <location>
        <position position="204"/>
    </location>
    <ligand>
        <name>[4Fe-4S] cluster</name>
        <dbReference type="ChEBI" id="CHEBI:49883"/>
    </ligand>
</feature>
<evidence type="ECO:0000256" key="8">
    <source>
        <dbReference type="ARBA" id="ARBA00022840"/>
    </source>
</evidence>
<accession>A0A6N7F0D0</accession>
<protein>
    <recommendedName>
        <fullName evidence="13">tRNA-cytidine(32) 2-sulfurtransferase</fullName>
        <ecNumber evidence="13">2.8.1.-</ecNumber>
    </recommendedName>
    <alternativeName>
        <fullName evidence="13">Two-thiocytidine biosynthesis protein A</fullName>
    </alternativeName>
    <alternativeName>
        <fullName evidence="13">tRNA 2-thiocytidine biosynthesis protein TtcA</fullName>
    </alternativeName>
</protein>
<dbReference type="FunCoup" id="A0A6N7F0D0">
    <property type="interactions" value="359"/>
</dbReference>
<keyword evidence="9 13" id="KW-0460">Magnesium</keyword>
<keyword evidence="7 13" id="KW-0547">Nucleotide-binding</keyword>
<dbReference type="InterPro" id="IPR011063">
    <property type="entry name" value="TilS/TtcA_N"/>
</dbReference>
<dbReference type="InParanoid" id="A0A6N7F0D0"/>
<comment type="subunit">
    <text evidence="13">Homodimer.</text>
</comment>
<evidence type="ECO:0000256" key="5">
    <source>
        <dbReference type="ARBA" id="ARBA00022694"/>
    </source>
</evidence>
<keyword evidence="3 13" id="KW-0820">tRNA-binding</keyword>
<feature type="short sequence motif" description="PP-loop motif" evidence="13">
    <location>
        <begin position="38"/>
        <end position="43"/>
    </location>
</feature>
<keyword evidence="5 13" id="KW-0819">tRNA processing</keyword>
<evidence type="ECO:0000256" key="6">
    <source>
        <dbReference type="ARBA" id="ARBA00022723"/>
    </source>
</evidence>
<feature type="domain" description="tRNA(Ile)-lysidine/2-thiocytidine synthase N-terminal" evidence="14">
    <location>
        <begin position="32"/>
        <end position="195"/>
    </location>
</feature>
<dbReference type="GO" id="GO:0000049">
    <property type="term" value="F:tRNA binding"/>
    <property type="evidence" value="ECO:0007669"/>
    <property type="project" value="UniProtKB-KW"/>
</dbReference>
<keyword evidence="11 13" id="KW-0408">Iron</keyword>
<feature type="binding site" evidence="13">
    <location>
        <position position="116"/>
    </location>
    <ligand>
        <name>[4Fe-4S] cluster</name>
        <dbReference type="ChEBI" id="CHEBI:49883"/>
    </ligand>
</feature>
<dbReference type="PIRSF" id="PIRSF004976">
    <property type="entry name" value="ATPase_YdaO"/>
    <property type="match status" value="1"/>
</dbReference>
<organism evidence="15 16">
    <name type="scientific">Ostreibacterium oceani</name>
    <dbReference type="NCBI Taxonomy" id="2654998"/>
    <lineage>
        <taxon>Bacteria</taxon>
        <taxon>Pseudomonadati</taxon>
        <taxon>Pseudomonadota</taxon>
        <taxon>Gammaproteobacteria</taxon>
        <taxon>Cardiobacteriales</taxon>
        <taxon>Ostreibacteriaceae</taxon>
        <taxon>Ostreibacterium</taxon>
    </lineage>
</organism>
<dbReference type="InterPro" id="IPR012089">
    <property type="entry name" value="tRNA_Cyd_32_2_STrfase"/>
</dbReference>
<comment type="cofactor">
    <cofactor evidence="13">
        <name>[4Fe-4S] cluster</name>
        <dbReference type="ChEBI" id="CHEBI:49883"/>
    </cofactor>
    <text evidence="13">Binds 1 [4Fe-4S] cluster per subunit. The cluster is chelated by three Cys residues, the fourth Fe has a free coordination site that may bind a sulfur atom transferred from the persulfide of IscS.</text>
</comment>
<comment type="caution">
    <text evidence="15">The sequence shown here is derived from an EMBL/GenBank/DDBJ whole genome shotgun (WGS) entry which is preliminary data.</text>
</comment>
<evidence type="ECO:0000256" key="1">
    <source>
        <dbReference type="ARBA" id="ARBA00022485"/>
    </source>
</evidence>
<evidence type="ECO:0000256" key="4">
    <source>
        <dbReference type="ARBA" id="ARBA00022679"/>
    </source>
</evidence>
<dbReference type="PANTHER" id="PTHR43686">
    <property type="entry name" value="SULFURTRANSFERASE-RELATED"/>
    <property type="match status" value="1"/>
</dbReference>
<dbReference type="SUPFAM" id="SSF52402">
    <property type="entry name" value="Adenine nucleotide alpha hydrolases-like"/>
    <property type="match status" value="1"/>
</dbReference>
<reference evidence="15 16" key="1">
    <citation type="submission" date="2019-10" db="EMBL/GenBank/DDBJ databases">
        <title>Cardiobacteriales fam. a chemoheterotrophic member of the order Cardiobacteriales, and proposal of Cardiobacteriales fam. nov.</title>
        <authorList>
            <person name="Wang C."/>
        </authorList>
    </citation>
    <scope>NUCLEOTIDE SEQUENCE [LARGE SCALE GENOMIC DNA]</scope>
    <source>
        <strain evidence="15 16">ML27</strain>
    </source>
</reference>
<dbReference type="GO" id="GO:0016783">
    <property type="term" value="F:sulfurtransferase activity"/>
    <property type="evidence" value="ECO:0007669"/>
    <property type="project" value="UniProtKB-UniRule"/>
</dbReference>
<dbReference type="NCBIfam" id="NF007972">
    <property type="entry name" value="PRK10696.1"/>
    <property type="match status" value="1"/>
</dbReference>
<keyword evidence="8 13" id="KW-0067">ATP-binding</keyword>
<evidence type="ECO:0000256" key="13">
    <source>
        <dbReference type="HAMAP-Rule" id="MF_01850"/>
    </source>
</evidence>
<dbReference type="AlphaFoldDB" id="A0A6N7F0D0"/>
<comment type="cofactor">
    <cofactor evidence="13">
        <name>Mg(2+)</name>
        <dbReference type="ChEBI" id="CHEBI:18420"/>
    </cofactor>
</comment>
<comment type="catalytic activity">
    <reaction evidence="13">
        <text>cytidine(32) in tRNA + S-sulfanyl-L-cysteinyl-[cysteine desulfurase] + AH2 + ATP = 2-thiocytidine(32) in tRNA + L-cysteinyl-[cysteine desulfurase] + A + AMP + diphosphate + H(+)</text>
        <dbReference type="Rhea" id="RHEA:57048"/>
        <dbReference type="Rhea" id="RHEA-COMP:10288"/>
        <dbReference type="Rhea" id="RHEA-COMP:12157"/>
        <dbReference type="Rhea" id="RHEA-COMP:12158"/>
        <dbReference type="Rhea" id="RHEA-COMP:14821"/>
        <dbReference type="ChEBI" id="CHEBI:13193"/>
        <dbReference type="ChEBI" id="CHEBI:15378"/>
        <dbReference type="ChEBI" id="CHEBI:17499"/>
        <dbReference type="ChEBI" id="CHEBI:29950"/>
        <dbReference type="ChEBI" id="CHEBI:30616"/>
        <dbReference type="ChEBI" id="CHEBI:33019"/>
        <dbReference type="ChEBI" id="CHEBI:61963"/>
        <dbReference type="ChEBI" id="CHEBI:82748"/>
        <dbReference type="ChEBI" id="CHEBI:141453"/>
        <dbReference type="ChEBI" id="CHEBI:456215"/>
    </reaction>
</comment>
<dbReference type="Gene3D" id="3.40.50.620">
    <property type="entry name" value="HUPs"/>
    <property type="match status" value="1"/>
</dbReference>
<dbReference type="GO" id="GO:0005737">
    <property type="term" value="C:cytoplasm"/>
    <property type="evidence" value="ECO:0007669"/>
    <property type="project" value="UniProtKB-SubCell"/>
</dbReference>
<name>A0A6N7F0D0_9GAMM</name>
<dbReference type="GO" id="GO:0051539">
    <property type="term" value="F:4 iron, 4 sulfur cluster binding"/>
    <property type="evidence" value="ECO:0007669"/>
    <property type="project" value="UniProtKB-UniRule"/>
</dbReference>
<dbReference type="EC" id="2.8.1.-" evidence="13"/>
<keyword evidence="6 13" id="KW-0479">Metal-binding</keyword>
<keyword evidence="10 13" id="KW-0694">RNA-binding</keyword>
<evidence type="ECO:0000256" key="11">
    <source>
        <dbReference type="ARBA" id="ARBA00023004"/>
    </source>
</evidence>
<evidence type="ECO:0000259" key="14">
    <source>
        <dbReference type="Pfam" id="PF01171"/>
    </source>
</evidence>
<dbReference type="Proteomes" id="UP000471298">
    <property type="component" value="Unassembled WGS sequence"/>
</dbReference>
<evidence type="ECO:0000313" key="15">
    <source>
        <dbReference type="EMBL" id="MPV86857.1"/>
    </source>
</evidence>
<evidence type="ECO:0000256" key="7">
    <source>
        <dbReference type="ARBA" id="ARBA00022741"/>
    </source>
</evidence>
<evidence type="ECO:0000256" key="9">
    <source>
        <dbReference type="ARBA" id="ARBA00022842"/>
    </source>
</evidence>
<proteinExistence type="inferred from homology"/>
<evidence type="ECO:0000256" key="3">
    <source>
        <dbReference type="ARBA" id="ARBA00022555"/>
    </source>
</evidence>
<keyword evidence="1 13" id="KW-0004">4Fe-4S</keyword>
<keyword evidence="16" id="KW-1185">Reference proteome</keyword>
<comment type="similarity">
    <text evidence="13">Belongs to the TtcA family.</text>
</comment>
<dbReference type="HAMAP" id="MF_01850">
    <property type="entry name" value="TtcA"/>
    <property type="match status" value="1"/>
</dbReference>
<comment type="miscellaneous">
    <text evidence="13">The thiolation reaction likely consists of two steps: a first activation step by ATP to form an adenylated intermediate of the target base of tRNA, and a second nucleophilic substitution step of the sulfur (S) atom supplied by the hydrosulfide attached to the Fe-S cluster.</text>
</comment>
<dbReference type="CDD" id="cd24138">
    <property type="entry name" value="TtcA-like"/>
    <property type="match status" value="1"/>
</dbReference>
<gene>
    <name evidence="13 15" type="primary">ttcA</name>
    <name evidence="15" type="ORF">GCU85_08980</name>
</gene>
<dbReference type="PANTHER" id="PTHR43686:SF1">
    <property type="entry name" value="AMINOTRAN_5 DOMAIN-CONTAINING PROTEIN"/>
    <property type="match status" value="1"/>
</dbReference>
<keyword evidence="12 13" id="KW-0411">Iron-sulfur</keyword>
<dbReference type="GO" id="GO:0000287">
    <property type="term" value="F:magnesium ion binding"/>
    <property type="evidence" value="ECO:0007669"/>
    <property type="project" value="UniProtKB-UniRule"/>
</dbReference>
<keyword evidence="4 13" id="KW-0808">Transferase</keyword>
<comment type="pathway">
    <text evidence="13">tRNA modification.</text>
</comment>
<keyword evidence="2 13" id="KW-0963">Cytoplasm</keyword>
<feature type="binding site" evidence="13">
    <location>
        <position position="113"/>
    </location>
    <ligand>
        <name>[4Fe-4S] cluster</name>
        <dbReference type="ChEBI" id="CHEBI:49883"/>
    </ligand>
</feature>
<dbReference type="RefSeq" id="WP_152810844.1">
    <property type="nucleotide sequence ID" value="NZ_WHNW01000012.1"/>
</dbReference>
<evidence type="ECO:0000256" key="2">
    <source>
        <dbReference type="ARBA" id="ARBA00022490"/>
    </source>
</evidence>
<evidence type="ECO:0000313" key="16">
    <source>
        <dbReference type="Proteomes" id="UP000471298"/>
    </source>
</evidence>
<dbReference type="EMBL" id="WHNW01000012">
    <property type="protein sequence ID" value="MPV86857.1"/>
    <property type="molecule type" value="Genomic_DNA"/>
</dbReference>
<comment type="function">
    <text evidence="13">Catalyzes the ATP-dependent 2-thiolation of cytidine in position 32 of tRNA, to form 2-thiocytidine (s(2)C32). The sulfur atoms are provided by the cysteine/cysteine desulfurase (IscS) system.</text>
</comment>
<comment type="subcellular location">
    <subcellularLocation>
        <location evidence="13">Cytoplasm</location>
    </subcellularLocation>
</comment>
<evidence type="ECO:0000256" key="10">
    <source>
        <dbReference type="ARBA" id="ARBA00022884"/>
    </source>
</evidence>
<evidence type="ECO:0000256" key="12">
    <source>
        <dbReference type="ARBA" id="ARBA00023014"/>
    </source>
</evidence>
<sequence>MSSVNSKKLQKRIRRLTATAIEQYQMIAAGDKIMVCLSGGKDSYAMLDMLMNLQRKAPVDFELLAVNLNQVQPGFDETILPSYLAQLGVPFDIITEDTYSIVTDKIPAGKTMCSLCSRLRRGILYTYAKANGVTKIALGHHKDDILETFFLNLFFGGRLKTMPPKLRSDDGHHVVIRPLALVDEQDLIAYAKVREFPIIPCNLCGSQENLQRKHIKAMLTNWEKEHPNRKNSLFSALSNVSPSHLLDTSLFDFGRLTRQQTVDTESAISHRWLLPERHQTASTDDVDTVDMVDKVERSTRDKTEQPIVFRPT</sequence>